<dbReference type="PANTHER" id="PTHR12241:SF145">
    <property type="entry name" value="TUBULIN POLYGLUTAMYLASE TTLL5"/>
    <property type="match status" value="1"/>
</dbReference>
<dbReference type="InterPro" id="IPR004344">
    <property type="entry name" value="TTL/TTLL_fam"/>
</dbReference>
<evidence type="ECO:0000256" key="3">
    <source>
        <dbReference type="ARBA" id="ARBA00022840"/>
    </source>
</evidence>
<comment type="catalytic activity">
    <reaction evidence="5">
        <text>L-glutamyl-[protein] + L-glutamate + ATP = gamma-L-glutamyl-L-glutamyl-[protein] + ADP + phosphate + H(+)</text>
        <dbReference type="Rhea" id="RHEA:60144"/>
        <dbReference type="Rhea" id="RHEA-COMP:10208"/>
        <dbReference type="Rhea" id="RHEA-COMP:15517"/>
        <dbReference type="ChEBI" id="CHEBI:15378"/>
        <dbReference type="ChEBI" id="CHEBI:29973"/>
        <dbReference type="ChEBI" id="CHEBI:29985"/>
        <dbReference type="ChEBI" id="CHEBI:30616"/>
        <dbReference type="ChEBI" id="CHEBI:43474"/>
        <dbReference type="ChEBI" id="CHEBI:143622"/>
        <dbReference type="ChEBI" id="CHEBI:456216"/>
    </reaction>
    <physiologicalReaction direction="left-to-right" evidence="5">
        <dbReference type="Rhea" id="RHEA:60145"/>
    </physiologicalReaction>
</comment>
<keyword evidence="2" id="KW-0547">Nucleotide-binding</keyword>
<keyword evidence="1 6" id="KW-0436">Ligase</keyword>
<dbReference type="EMBL" id="CATOUU010000982">
    <property type="protein sequence ID" value="CAI9964772.1"/>
    <property type="molecule type" value="Genomic_DNA"/>
</dbReference>
<dbReference type="GO" id="GO:0070740">
    <property type="term" value="F:tubulin-glutamic acid ligase activity"/>
    <property type="evidence" value="ECO:0007669"/>
    <property type="project" value="TreeGrafter"/>
</dbReference>
<dbReference type="PANTHER" id="PTHR12241">
    <property type="entry name" value="TUBULIN POLYGLUTAMYLASE"/>
    <property type="match status" value="1"/>
</dbReference>
<dbReference type="AlphaFoldDB" id="A0AA86R212"/>
<evidence type="ECO:0000256" key="4">
    <source>
        <dbReference type="ARBA" id="ARBA00041448"/>
    </source>
</evidence>
<dbReference type="Proteomes" id="UP001642409">
    <property type="component" value="Unassembled WGS sequence"/>
</dbReference>
<proteinExistence type="predicted"/>
<reference evidence="6" key="1">
    <citation type="submission" date="2023-06" db="EMBL/GenBank/DDBJ databases">
        <authorList>
            <person name="Kurt Z."/>
        </authorList>
    </citation>
    <scope>NUCLEOTIDE SEQUENCE</scope>
</reference>
<dbReference type="EMBL" id="CAXDID020000498">
    <property type="protein sequence ID" value="CAL6097537.1"/>
    <property type="molecule type" value="Genomic_DNA"/>
</dbReference>
<reference evidence="7 8" key="2">
    <citation type="submission" date="2024-07" db="EMBL/GenBank/DDBJ databases">
        <authorList>
            <person name="Akdeniz Z."/>
        </authorList>
    </citation>
    <scope>NUCLEOTIDE SEQUENCE [LARGE SCALE GENOMIC DNA]</scope>
</reference>
<evidence type="ECO:0000313" key="8">
    <source>
        <dbReference type="Proteomes" id="UP001642409"/>
    </source>
</evidence>
<dbReference type="Gene3D" id="3.30.470.20">
    <property type="entry name" value="ATP-grasp fold, B domain"/>
    <property type="match status" value="1"/>
</dbReference>
<keyword evidence="3" id="KW-0067">ATP-binding</keyword>
<organism evidence="6">
    <name type="scientific">Hexamita inflata</name>
    <dbReference type="NCBI Taxonomy" id="28002"/>
    <lineage>
        <taxon>Eukaryota</taxon>
        <taxon>Metamonada</taxon>
        <taxon>Diplomonadida</taxon>
        <taxon>Hexamitidae</taxon>
        <taxon>Hexamitinae</taxon>
        <taxon>Hexamita</taxon>
    </lineage>
</organism>
<dbReference type="GO" id="GO:0015631">
    <property type="term" value="F:tubulin binding"/>
    <property type="evidence" value="ECO:0007669"/>
    <property type="project" value="TreeGrafter"/>
</dbReference>
<name>A0AA86R212_9EUKA</name>
<evidence type="ECO:0000256" key="1">
    <source>
        <dbReference type="ARBA" id="ARBA00022598"/>
    </source>
</evidence>
<evidence type="ECO:0000256" key="2">
    <source>
        <dbReference type="ARBA" id="ARBA00022741"/>
    </source>
</evidence>
<dbReference type="GO" id="GO:0005524">
    <property type="term" value="F:ATP binding"/>
    <property type="evidence" value="ECO:0007669"/>
    <property type="project" value="UniProtKB-KW"/>
</dbReference>
<dbReference type="Pfam" id="PF03133">
    <property type="entry name" value="TTL"/>
    <property type="match status" value="2"/>
</dbReference>
<evidence type="ECO:0000256" key="5">
    <source>
        <dbReference type="ARBA" id="ARBA00049274"/>
    </source>
</evidence>
<keyword evidence="8" id="KW-1185">Reference proteome</keyword>
<dbReference type="SUPFAM" id="SSF56059">
    <property type="entry name" value="Glutathione synthetase ATP-binding domain-like"/>
    <property type="match status" value="1"/>
</dbReference>
<protein>
    <recommendedName>
        <fullName evidence="4">Tubulin--tyrosine ligase-like protein 5</fullName>
    </recommendedName>
</protein>
<evidence type="ECO:0000313" key="6">
    <source>
        <dbReference type="EMBL" id="CAI9964772.1"/>
    </source>
</evidence>
<dbReference type="GO" id="GO:0000226">
    <property type="term" value="P:microtubule cytoskeleton organization"/>
    <property type="evidence" value="ECO:0007669"/>
    <property type="project" value="TreeGrafter"/>
</dbReference>
<dbReference type="PROSITE" id="PS51221">
    <property type="entry name" value="TTL"/>
    <property type="match status" value="1"/>
</dbReference>
<dbReference type="GO" id="GO:0036064">
    <property type="term" value="C:ciliary basal body"/>
    <property type="evidence" value="ECO:0007669"/>
    <property type="project" value="TreeGrafter"/>
</dbReference>
<gene>
    <name evidence="6" type="ORF">HINF_LOCUS52417</name>
    <name evidence="7" type="ORF">HINF_LOCUS69087</name>
</gene>
<accession>A0AA86R212</accession>
<evidence type="ECO:0000313" key="7">
    <source>
        <dbReference type="EMBL" id="CAL6097537.1"/>
    </source>
</evidence>
<comment type="caution">
    <text evidence="6">The sequence shown here is derived from an EMBL/GenBank/DDBJ whole genome shotgun (WGS) entry which is preliminary data.</text>
</comment>
<sequence>MEPSEVTRRCELNKDYIGQSLQLNDIFSFTNVGEPVENPKVLFKGPTTKVVRRTFADAGFIVSESNSFNICWGSPQPLDFMDKLQPGQLIAHICGQYCMVRKDNLSDLIEDAARRNPVFKQIAPKQFSLPAGLASFKLFAKLNKGFYALKSANAARGEGVKIVAWNDEFKVKDAVIQQYIPNPLLIDGKKFDLRVYVCVTSVDPLIAYVFKEGLGRFATKQYENPTDQNKNLKTVHLTNYSVNKQENEMDVNEYKWKLTDVLNWIQKEYKGQAKLMYGKTEKASARGEGEIKIPKLPKLSETKVQNESTEDIITKPEEIALKNLHHVICATLIAAEPQLSSVSAQHGFNSLPRKQFGFYGFDLMFLEDLTVQLVEVNVNPSTATESRIDQDVKFWMLRDLFQLVGVKYHNNKGQTVIPSLKTNEERPKSGTVNVQEFKLLPGERRLGNGKELSRYEELIKQEILAEKGRIGSFTRILPDKSYANLFANVKRLNQLCWDMQW</sequence>